<proteinExistence type="predicted"/>
<evidence type="ECO:0000259" key="4">
    <source>
        <dbReference type="PROSITE" id="PS50949"/>
    </source>
</evidence>
<dbReference type="InterPro" id="IPR036388">
    <property type="entry name" value="WH-like_DNA-bd_sf"/>
</dbReference>
<keyword evidence="2" id="KW-0238">DNA-binding</keyword>
<dbReference type="AlphaFoldDB" id="A0A0M2NJG6"/>
<gene>
    <name evidence="5" type="ORF">CHK_1866</name>
</gene>
<dbReference type="InterPro" id="IPR036390">
    <property type="entry name" value="WH_DNA-bd_sf"/>
</dbReference>
<reference evidence="5 6" key="1">
    <citation type="submission" date="2015-04" db="EMBL/GenBank/DDBJ databases">
        <title>Draft genome sequence of bacteremic isolate Catabacter hongkongensis type strain HKU16T.</title>
        <authorList>
            <person name="Lau S.K."/>
            <person name="Teng J.L."/>
            <person name="Huang Y."/>
            <person name="Curreem S.O."/>
            <person name="Tsui S.K."/>
            <person name="Woo P.C."/>
        </authorList>
    </citation>
    <scope>NUCLEOTIDE SEQUENCE [LARGE SCALE GENOMIC DNA]</scope>
    <source>
        <strain evidence="5 6">HKU16</strain>
    </source>
</reference>
<dbReference type="PANTHER" id="PTHR43537">
    <property type="entry name" value="TRANSCRIPTIONAL REGULATOR, GNTR FAMILY"/>
    <property type="match status" value="1"/>
</dbReference>
<comment type="caution">
    <text evidence="5">The sequence shown here is derived from an EMBL/GenBank/DDBJ whole genome shotgun (WGS) entry which is preliminary data.</text>
</comment>
<dbReference type="Pfam" id="PF07729">
    <property type="entry name" value="FCD"/>
    <property type="match status" value="1"/>
</dbReference>
<protein>
    <submittedName>
        <fullName evidence="5">Transcriptional regulator, GntR family</fullName>
    </submittedName>
</protein>
<dbReference type="EMBL" id="LAYJ01000103">
    <property type="protein sequence ID" value="KKI50572.1"/>
    <property type="molecule type" value="Genomic_DNA"/>
</dbReference>
<dbReference type="PROSITE" id="PS50949">
    <property type="entry name" value="HTH_GNTR"/>
    <property type="match status" value="1"/>
</dbReference>
<dbReference type="InterPro" id="IPR000524">
    <property type="entry name" value="Tscrpt_reg_HTH_GntR"/>
</dbReference>
<dbReference type="SUPFAM" id="SSF46785">
    <property type="entry name" value="Winged helix' DNA-binding domain"/>
    <property type="match status" value="1"/>
</dbReference>
<dbReference type="Gene3D" id="1.20.120.530">
    <property type="entry name" value="GntR ligand-binding domain-like"/>
    <property type="match status" value="1"/>
</dbReference>
<dbReference type="RefSeq" id="WP_046443727.1">
    <property type="nucleotide sequence ID" value="NZ_CAUERS010000089.1"/>
</dbReference>
<dbReference type="OrthoDB" id="9781630at2"/>
<organism evidence="5 6">
    <name type="scientific">Christensenella hongkongensis</name>
    <dbReference type="NCBI Taxonomy" id="270498"/>
    <lineage>
        <taxon>Bacteria</taxon>
        <taxon>Bacillati</taxon>
        <taxon>Bacillota</taxon>
        <taxon>Clostridia</taxon>
        <taxon>Christensenellales</taxon>
        <taxon>Christensenellaceae</taxon>
        <taxon>Christensenella</taxon>
    </lineage>
</organism>
<evidence type="ECO:0000256" key="1">
    <source>
        <dbReference type="ARBA" id="ARBA00023015"/>
    </source>
</evidence>
<dbReference type="SUPFAM" id="SSF48008">
    <property type="entry name" value="GntR ligand-binding domain-like"/>
    <property type="match status" value="1"/>
</dbReference>
<feature type="domain" description="HTH gntR-type" evidence="4">
    <location>
        <begin position="6"/>
        <end position="73"/>
    </location>
</feature>
<dbReference type="CDD" id="cd07377">
    <property type="entry name" value="WHTH_GntR"/>
    <property type="match status" value="1"/>
</dbReference>
<keyword evidence="6" id="KW-1185">Reference proteome</keyword>
<name>A0A0M2NJG6_9FIRM</name>
<sequence>MKITRTSVADRVAEQLRMRIIKGELLPGEKIVEEEFCNEMEISRTPLREAFRVLQVEGFLSYKPRCGVTVSSYSIEDVEELWDLRSVLESTAAARVANNRQSDIIKNLACLSSGNPFIQEYDSVSFSKNDTRFHTTIANGCGNRWMETEIVSLWQKAAMPRRVLLYDIESAKQSCAEHELIVQRIKDGDCEGAWKAMDSHIKNSLERIKEKFDRSHLQ</sequence>
<evidence type="ECO:0000256" key="2">
    <source>
        <dbReference type="ARBA" id="ARBA00023125"/>
    </source>
</evidence>
<dbReference type="Proteomes" id="UP000034076">
    <property type="component" value="Unassembled WGS sequence"/>
</dbReference>
<dbReference type="STRING" id="270498.CHK_1866"/>
<dbReference type="GO" id="GO:0003700">
    <property type="term" value="F:DNA-binding transcription factor activity"/>
    <property type="evidence" value="ECO:0007669"/>
    <property type="project" value="InterPro"/>
</dbReference>
<accession>A0A0M2NJG6</accession>
<evidence type="ECO:0000313" key="5">
    <source>
        <dbReference type="EMBL" id="KKI50572.1"/>
    </source>
</evidence>
<dbReference type="SMART" id="SM00895">
    <property type="entry name" value="FCD"/>
    <property type="match status" value="1"/>
</dbReference>
<dbReference type="PANTHER" id="PTHR43537:SF24">
    <property type="entry name" value="GLUCONATE OPERON TRANSCRIPTIONAL REPRESSOR"/>
    <property type="match status" value="1"/>
</dbReference>
<dbReference type="Gene3D" id="1.10.10.10">
    <property type="entry name" value="Winged helix-like DNA-binding domain superfamily/Winged helix DNA-binding domain"/>
    <property type="match status" value="1"/>
</dbReference>
<evidence type="ECO:0000256" key="3">
    <source>
        <dbReference type="ARBA" id="ARBA00023163"/>
    </source>
</evidence>
<keyword evidence="3" id="KW-0804">Transcription</keyword>
<dbReference type="InterPro" id="IPR011711">
    <property type="entry name" value="GntR_C"/>
</dbReference>
<keyword evidence="1" id="KW-0805">Transcription regulation</keyword>
<dbReference type="InterPro" id="IPR008920">
    <property type="entry name" value="TF_FadR/GntR_C"/>
</dbReference>
<dbReference type="GO" id="GO:0003677">
    <property type="term" value="F:DNA binding"/>
    <property type="evidence" value="ECO:0007669"/>
    <property type="project" value="UniProtKB-KW"/>
</dbReference>
<evidence type="ECO:0000313" key="6">
    <source>
        <dbReference type="Proteomes" id="UP000034076"/>
    </source>
</evidence>
<dbReference type="SMART" id="SM00345">
    <property type="entry name" value="HTH_GNTR"/>
    <property type="match status" value="1"/>
</dbReference>
<dbReference type="Pfam" id="PF00392">
    <property type="entry name" value="GntR"/>
    <property type="match status" value="1"/>
</dbReference>